<comment type="caution">
    <text evidence="1">The sequence shown here is derived from an EMBL/GenBank/DDBJ whole genome shotgun (WGS) entry which is preliminary data.</text>
</comment>
<gene>
    <name evidence="1" type="ORF">T260_15215</name>
</gene>
<protein>
    <submittedName>
        <fullName evidence="1">Uncharacterized protein</fullName>
    </submittedName>
</protein>
<dbReference type="EMBL" id="AYSF01000078">
    <property type="protein sequence ID" value="ESU71182.1"/>
    <property type="molecule type" value="Genomic_DNA"/>
</dbReference>
<keyword evidence="2" id="KW-1185">Reference proteome</keyword>
<evidence type="ECO:0000313" key="1">
    <source>
        <dbReference type="EMBL" id="ESU71182.1"/>
    </source>
</evidence>
<organism evidence="1 2">
    <name type="scientific">Geobacillus thermopakistaniensis (strain MAS1)</name>
    <dbReference type="NCBI Taxonomy" id="1408282"/>
    <lineage>
        <taxon>Bacteria</taxon>
        <taxon>Bacillati</taxon>
        <taxon>Bacillota</taxon>
        <taxon>Bacilli</taxon>
        <taxon>Bacillales</taxon>
        <taxon>Anoxybacillaceae</taxon>
        <taxon>Geobacillus</taxon>
    </lineage>
</organism>
<dbReference type="AlphaFoldDB" id="A0A7U9J975"/>
<name>A0A7U9J975_GEOTM</name>
<proteinExistence type="predicted"/>
<dbReference type="Proteomes" id="UP000018339">
    <property type="component" value="Unassembled WGS sequence"/>
</dbReference>
<reference evidence="1 2" key="1">
    <citation type="journal article" date="2014" name="Genome Announc.">
        <title>Draft Genome Sequence of Geobacillus thermopakistaniensis Strain MAS1.</title>
        <authorList>
            <person name="Siddiqui M.A."/>
            <person name="Rashid N."/>
            <person name="Ayyampalayam S."/>
            <person name="Whitman W.B."/>
        </authorList>
    </citation>
    <scope>NUCLEOTIDE SEQUENCE [LARGE SCALE GENOMIC DNA]</scope>
    <source>
        <strain evidence="1 2">MAS1</strain>
    </source>
</reference>
<evidence type="ECO:0000313" key="2">
    <source>
        <dbReference type="Proteomes" id="UP000018339"/>
    </source>
</evidence>
<accession>A0A7U9J975</accession>
<sequence>MLYGFASLVLLVAAVWGGAHIALHVKQRAKTNKQKK</sequence>